<feature type="region of interest" description="Disordered" evidence="1">
    <location>
        <begin position="409"/>
        <end position="430"/>
    </location>
</feature>
<dbReference type="VEuPathDB" id="FungiDB:PADG_11676"/>
<feature type="domain" description="DUF4139" evidence="2">
    <location>
        <begin position="242"/>
        <end position="684"/>
    </location>
</feature>
<evidence type="ECO:0000259" key="3">
    <source>
        <dbReference type="Pfam" id="PF13600"/>
    </source>
</evidence>
<comment type="caution">
    <text evidence="4">The sequence shown here is derived from an EMBL/GenBank/DDBJ whole genome shotgun (WGS) entry which is preliminary data.</text>
</comment>
<evidence type="ECO:0000313" key="5">
    <source>
        <dbReference type="Proteomes" id="UP000242814"/>
    </source>
</evidence>
<evidence type="ECO:0000256" key="1">
    <source>
        <dbReference type="SAM" id="MobiDB-lite"/>
    </source>
</evidence>
<accession>A0A1D2JFB2</accession>
<dbReference type="VEuPathDB" id="FungiDB:PADG_11675"/>
<name>A0A1D2JFB2_PARBR</name>
<dbReference type="VEuPathDB" id="FungiDB:PABG_01313"/>
<dbReference type="InterPro" id="IPR037291">
    <property type="entry name" value="DUF4139"/>
</dbReference>
<dbReference type="EMBL" id="LZYO01000129">
    <property type="protein sequence ID" value="ODH29895.1"/>
    <property type="molecule type" value="Genomic_DNA"/>
</dbReference>
<sequence length="693" mass="76448">MATIVREISGVLIKPGANEITIYCVDPQVDPDSIRVSGKGPGTITDIQTTTVTQRNSFEELFPGCEVEPEDNHVDHDDPDDDFGVDRSELSKTGKELKLLDSSLAAAHRELETARKSIEFLDDYGKSMKAGDTPVARLEEYLRTYQTQRLKLDDYCYECEGNISDISNRKSRLCRKMRDLEAAFSHARDAAAKPEHENRKRKQHEHNITVAEKKRRREAQTNRRNSTISVFGASETAGKVELSITYVTKKAGWVPCYELNLTTLTSSGKAVYLAEYHNFSSEVWRDAKVVLSTSETSFGGLGEKLPLLKPWNVKLVQENTPGSSSSDGWRNPLENHVGFNARVGLENRAFNRNNIPKFPTTNPSLAPATYSTGLLLGKQQQQQRQLTNIAQAQRMLPPPPHTAIVLSPSPPPPAAIPASSGNLAETTAEDDDATHMRRFDRCCHHPLRHFKCSHFSRIFRQDYGLTTNYDIPGQRTLRPSPLKCRHVIAEIDFPRVEFSHVINPKLRPAAFLRAKVFNTSSLALLRGNVGLTLNGTFMGVAVLPGSRPNTTVSLSLGVDPGKQVNYATPVVHRTSGGCFTGSSESTVFTRSCWIGNTKSTAVSLVVLDQVPVSETEGLQVNILQPKGLSKEGDSVSVVPDSSAAKAIWGSGRVTMLKSGEIMWQLALEKGKEVKLTLDFETKMPSGQKMTGAY</sequence>
<dbReference type="InterPro" id="IPR025554">
    <property type="entry name" value="DUF4140"/>
</dbReference>
<evidence type="ECO:0008006" key="6">
    <source>
        <dbReference type="Google" id="ProtNLM"/>
    </source>
</evidence>
<reference evidence="4 5" key="1">
    <citation type="submission" date="2016-06" db="EMBL/GenBank/DDBJ databases">
        <authorList>
            <person name="Kjaerup R.B."/>
            <person name="Dalgaard T.S."/>
            <person name="Juul-Madsen H.R."/>
        </authorList>
    </citation>
    <scope>NUCLEOTIDE SEQUENCE [LARGE SCALE GENOMIC DNA]</scope>
    <source>
        <strain evidence="4 5">Pb300</strain>
    </source>
</reference>
<evidence type="ECO:0000313" key="4">
    <source>
        <dbReference type="EMBL" id="ODH29895.1"/>
    </source>
</evidence>
<feature type="region of interest" description="Disordered" evidence="1">
    <location>
        <begin position="187"/>
        <end position="224"/>
    </location>
</feature>
<gene>
    <name evidence="4" type="ORF">ACO22_03660</name>
</gene>
<dbReference type="Proteomes" id="UP000242814">
    <property type="component" value="Unassembled WGS sequence"/>
</dbReference>
<feature type="compositionally biased region" description="Basic and acidic residues" evidence="1">
    <location>
        <begin position="187"/>
        <end position="198"/>
    </location>
</feature>
<dbReference type="PANTHER" id="PTHR31005">
    <property type="entry name" value="DUF4139 DOMAIN-CONTAINING PROTEIN"/>
    <property type="match status" value="1"/>
</dbReference>
<feature type="domain" description="DUF4140" evidence="3">
    <location>
        <begin position="2"/>
        <end position="121"/>
    </location>
</feature>
<evidence type="ECO:0000259" key="2">
    <source>
        <dbReference type="Pfam" id="PF13598"/>
    </source>
</evidence>
<dbReference type="PANTHER" id="PTHR31005:SF8">
    <property type="entry name" value="DUF4139 DOMAIN-CONTAINING PROTEIN"/>
    <property type="match status" value="1"/>
</dbReference>
<dbReference type="Pfam" id="PF13600">
    <property type="entry name" value="DUF4140"/>
    <property type="match status" value="1"/>
</dbReference>
<proteinExistence type="predicted"/>
<protein>
    <recommendedName>
        <fullName evidence="6">DUF4139 domain-containing protein</fullName>
    </recommendedName>
</protein>
<dbReference type="InterPro" id="IPR011935">
    <property type="entry name" value="CHP02231"/>
</dbReference>
<dbReference type="AlphaFoldDB" id="A0A1D2JFB2"/>
<organism evidence="4 5">
    <name type="scientific">Paracoccidioides brasiliensis</name>
    <dbReference type="NCBI Taxonomy" id="121759"/>
    <lineage>
        <taxon>Eukaryota</taxon>
        <taxon>Fungi</taxon>
        <taxon>Dikarya</taxon>
        <taxon>Ascomycota</taxon>
        <taxon>Pezizomycotina</taxon>
        <taxon>Eurotiomycetes</taxon>
        <taxon>Eurotiomycetidae</taxon>
        <taxon>Onygenales</taxon>
        <taxon>Ajellomycetaceae</taxon>
        <taxon>Paracoccidioides</taxon>
    </lineage>
</organism>
<dbReference type="Pfam" id="PF13598">
    <property type="entry name" value="DUF4139"/>
    <property type="match status" value="1"/>
</dbReference>